<dbReference type="InterPro" id="IPR043172">
    <property type="entry name" value="Prp8_domainIV_palm"/>
</dbReference>
<protein>
    <recommendedName>
        <fullName evidence="1">PRP8 domain-containing protein</fullName>
    </recommendedName>
</protein>
<dbReference type="PRINTS" id="PR00620">
    <property type="entry name" value="HISTONEH2A"/>
</dbReference>
<dbReference type="InterPro" id="IPR009072">
    <property type="entry name" value="Histone-fold"/>
</dbReference>
<dbReference type="Pfam" id="PF12134">
    <property type="entry name" value="PRP8_domainIV"/>
    <property type="match status" value="1"/>
</dbReference>
<evidence type="ECO:0000259" key="1">
    <source>
        <dbReference type="Pfam" id="PF12134"/>
    </source>
</evidence>
<proteinExistence type="predicted"/>
<dbReference type="GO" id="GO:0000786">
    <property type="term" value="C:nucleosome"/>
    <property type="evidence" value="ECO:0007669"/>
    <property type="project" value="InterPro"/>
</dbReference>
<dbReference type="SUPFAM" id="SSF53098">
    <property type="entry name" value="Ribonuclease H-like"/>
    <property type="match status" value="1"/>
</dbReference>
<accession>A0A8X7RNA5</accession>
<dbReference type="Proteomes" id="UP000886595">
    <property type="component" value="Unassembled WGS sequence"/>
</dbReference>
<dbReference type="GO" id="GO:0030620">
    <property type="term" value="F:U2 snRNA binding"/>
    <property type="evidence" value="ECO:0007669"/>
    <property type="project" value="TreeGrafter"/>
</dbReference>
<dbReference type="InterPro" id="IPR012337">
    <property type="entry name" value="RNaseH-like_sf"/>
</dbReference>
<dbReference type="GO" id="GO:0030619">
    <property type="term" value="F:U1 snRNA binding"/>
    <property type="evidence" value="ECO:0007669"/>
    <property type="project" value="TreeGrafter"/>
</dbReference>
<dbReference type="Gene3D" id="1.20.80.40">
    <property type="match status" value="1"/>
</dbReference>
<dbReference type="FunFam" id="3.30.420.230:FF:000001">
    <property type="entry name" value="Pre-mRNA-processing-splicing factor 8"/>
    <property type="match status" value="1"/>
</dbReference>
<feature type="domain" description="PRP8" evidence="1">
    <location>
        <begin position="30"/>
        <end position="257"/>
    </location>
</feature>
<comment type="caution">
    <text evidence="2">The sequence shown here is derived from an EMBL/GenBank/DDBJ whole genome shotgun (WGS) entry which is preliminary data.</text>
</comment>
<dbReference type="CDD" id="cd13838">
    <property type="entry name" value="RNase_H_like_Prp8_IV"/>
    <property type="match status" value="1"/>
</dbReference>
<dbReference type="GO" id="GO:0005682">
    <property type="term" value="C:U5 snRNP"/>
    <property type="evidence" value="ECO:0007669"/>
    <property type="project" value="TreeGrafter"/>
</dbReference>
<dbReference type="SMART" id="SM00414">
    <property type="entry name" value="H2A"/>
    <property type="match status" value="1"/>
</dbReference>
<dbReference type="Gene3D" id="1.10.20.10">
    <property type="entry name" value="Histone, subunit A"/>
    <property type="match status" value="1"/>
</dbReference>
<dbReference type="PANTHER" id="PTHR11140">
    <property type="entry name" value="PRE-MRNA SPLICING FACTOR PRP8"/>
    <property type="match status" value="1"/>
</dbReference>
<keyword evidence="3" id="KW-1185">Reference proteome</keyword>
<dbReference type="AlphaFoldDB" id="A0A8X7RNA5"/>
<dbReference type="GO" id="GO:0071013">
    <property type="term" value="C:catalytic step 2 spliceosome"/>
    <property type="evidence" value="ECO:0007669"/>
    <property type="project" value="TreeGrafter"/>
</dbReference>
<dbReference type="SUPFAM" id="SSF47113">
    <property type="entry name" value="Histone-fold"/>
    <property type="match status" value="1"/>
</dbReference>
<dbReference type="GO" id="GO:0000244">
    <property type="term" value="P:spliceosomal tri-snRNP complex assembly"/>
    <property type="evidence" value="ECO:0007669"/>
    <property type="project" value="TreeGrafter"/>
</dbReference>
<dbReference type="InterPro" id="IPR043173">
    <property type="entry name" value="Prp8_domainIV_fingers"/>
</dbReference>
<name>A0A8X7RNA5_BRACI</name>
<dbReference type="GO" id="GO:0046982">
    <property type="term" value="F:protein heterodimerization activity"/>
    <property type="evidence" value="ECO:0007669"/>
    <property type="project" value="InterPro"/>
</dbReference>
<dbReference type="OrthoDB" id="1105368at2759"/>
<dbReference type="PANTHER" id="PTHR11140:SF0">
    <property type="entry name" value="PRE-MRNA-PROCESSING-SPLICING FACTOR 8"/>
    <property type="match status" value="1"/>
</dbReference>
<dbReference type="GO" id="GO:0030527">
    <property type="term" value="F:structural constituent of chromatin"/>
    <property type="evidence" value="ECO:0007669"/>
    <property type="project" value="InterPro"/>
</dbReference>
<dbReference type="Gene3D" id="3.30.420.230">
    <property type="match status" value="1"/>
</dbReference>
<organism evidence="2 3">
    <name type="scientific">Brassica carinata</name>
    <name type="common">Ethiopian mustard</name>
    <name type="synonym">Abyssinian cabbage</name>
    <dbReference type="NCBI Taxonomy" id="52824"/>
    <lineage>
        <taxon>Eukaryota</taxon>
        <taxon>Viridiplantae</taxon>
        <taxon>Streptophyta</taxon>
        <taxon>Embryophyta</taxon>
        <taxon>Tracheophyta</taxon>
        <taxon>Spermatophyta</taxon>
        <taxon>Magnoliopsida</taxon>
        <taxon>eudicotyledons</taxon>
        <taxon>Gunneridae</taxon>
        <taxon>Pentapetalae</taxon>
        <taxon>rosids</taxon>
        <taxon>malvids</taxon>
        <taxon>Brassicales</taxon>
        <taxon>Brassicaceae</taxon>
        <taxon>Brassiceae</taxon>
        <taxon>Brassica</taxon>
    </lineage>
</organism>
<dbReference type="InterPro" id="IPR027652">
    <property type="entry name" value="PRP8"/>
</dbReference>
<dbReference type="InterPro" id="IPR002119">
    <property type="entry name" value="Histone_H2A"/>
</dbReference>
<reference evidence="2 3" key="1">
    <citation type="submission" date="2020-02" db="EMBL/GenBank/DDBJ databases">
        <authorList>
            <person name="Ma Q."/>
            <person name="Huang Y."/>
            <person name="Song X."/>
            <person name="Pei D."/>
        </authorList>
    </citation>
    <scope>NUCLEOTIDE SEQUENCE [LARGE SCALE GENOMIC DNA]</scope>
    <source>
        <strain evidence="2">Sxm20200214</strain>
        <tissue evidence="2">Leaf</tissue>
    </source>
</reference>
<evidence type="ECO:0000313" key="2">
    <source>
        <dbReference type="EMBL" id="KAG2289885.1"/>
    </source>
</evidence>
<sequence length="348" mass="39130">MSSNNDATSSPPFDCLGLKNLAISMDNDAMSSLQNYGEIFTSQAKWFVDDTNVYRVIVNNLFEGNLTTTPTNGAVFILNPRTGHLYLKVIHASVWAGQKLLGQVANRITAEEVAALVRTLPVEEEPKQIIVTRNRMLDQLEDHLLDFPNIVIKGSEFQLPFHACLKIEKLGDVVSKATESQMVLFNVYDDWLESVSPYTAFSRLVLILRALHVDNDKAKMLLKPDESVVTEPHHIWPSLTDFEWMTVEVALRDLILSEYAKKNNVNAWDLTLSEIRDIILGYDTTGVYYFQWGRTHRQLKARVSAHGRVGATAAVYTASVLEYLTAEDVELAGNASKDLKVKRITLTK</sequence>
<gene>
    <name evidence="2" type="ORF">Bca52824_049489</name>
</gene>
<dbReference type="InterPro" id="IPR021983">
    <property type="entry name" value="PRP8_domainIV"/>
</dbReference>
<dbReference type="EMBL" id="JAAMPC010000010">
    <property type="protein sequence ID" value="KAG2289885.1"/>
    <property type="molecule type" value="Genomic_DNA"/>
</dbReference>
<dbReference type="GO" id="GO:0097157">
    <property type="term" value="F:pre-mRNA intronic binding"/>
    <property type="evidence" value="ECO:0007669"/>
    <property type="project" value="TreeGrafter"/>
</dbReference>
<dbReference type="GO" id="GO:0030623">
    <property type="term" value="F:U5 snRNA binding"/>
    <property type="evidence" value="ECO:0007669"/>
    <property type="project" value="TreeGrafter"/>
</dbReference>
<evidence type="ECO:0000313" key="3">
    <source>
        <dbReference type="Proteomes" id="UP000886595"/>
    </source>
</evidence>
<dbReference type="GO" id="GO:0003677">
    <property type="term" value="F:DNA binding"/>
    <property type="evidence" value="ECO:0007669"/>
    <property type="project" value="InterPro"/>
</dbReference>
<dbReference type="GO" id="GO:0017070">
    <property type="term" value="F:U6 snRNA binding"/>
    <property type="evidence" value="ECO:0007669"/>
    <property type="project" value="TreeGrafter"/>
</dbReference>
<dbReference type="CDD" id="cd00074">
    <property type="entry name" value="HFD_H2A"/>
    <property type="match status" value="1"/>
</dbReference>